<keyword evidence="2" id="KW-0134">Cell wall</keyword>
<accession>A0ABU8HLC0</accession>
<evidence type="ECO:0000313" key="11">
    <source>
        <dbReference type="Proteomes" id="UP001365619"/>
    </source>
</evidence>
<comment type="caution">
    <text evidence="10">The sequence shown here is derived from an EMBL/GenBank/DDBJ whole genome shotgun (WGS) entry which is preliminary data.</text>
</comment>
<keyword evidence="5" id="KW-0572">Peptidoglycan-anchor</keyword>
<dbReference type="Pfam" id="PF17802">
    <property type="entry name" value="SpaA"/>
    <property type="match status" value="1"/>
</dbReference>
<proteinExistence type="predicted"/>
<dbReference type="NCBIfam" id="TIGR01451">
    <property type="entry name" value="B_ant_repeat"/>
    <property type="match status" value="3"/>
</dbReference>
<keyword evidence="11" id="KW-1185">Reference proteome</keyword>
<keyword evidence="6" id="KW-0812">Transmembrane</keyword>
<dbReference type="InterPro" id="IPR019931">
    <property type="entry name" value="LPXTG_anchor"/>
</dbReference>
<feature type="transmembrane region" description="Helical" evidence="6">
    <location>
        <begin position="1091"/>
        <end position="1109"/>
    </location>
</feature>
<dbReference type="SUPFAM" id="SSF49478">
    <property type="entry name" value="Cna protein B-type domain"/>
    <property type="match status" value="1"/>
</dbReference>
<reference evidence="10 11" key="1">
    <citation type="submission" date="2024-03" db="EMBL/GenBank/DDBJ databases">
        <title>A Rare Waterborne Outbreak of Bacillus cereus in China: Epidemiologic Survey, Genomic Insights and Virulence Characteristics.</title>
        <authorList>
            <person name="Wang S."/>
        </authorList>
    </citation>
    <scope>NUCLEOTIDE SEQUENCE [LARGE SCALE GENOMIC DNA]</scope>
    <source>
        <strain evidence="10 11">BC008</strain>
    </source>
</reference>
<dbReference type="NCBIfam" id="TIGR04226">
    <property type="entry name" value="RrgB_K2N_iso_D2"/>
    <property type="match status" value="4"/>
</dbReference>
<dbReference type="Pfam" id="PF01345">
    <property type="entry name" value="DUF11"/>
    <property type="match status" value="2"/>
</dbReference>
<keyword evidence="4" id="KW-0732">Signal</keyword>
<evidence type="ECO:0000256" key="1">
    <source>
        <dbReference type="ARBA" id="ARBA00004168"/>
    </source>
</evidence>
<evidence type="ECO:0000256" key="4">
    <source>
        <dbReference type="ARBA" id="ARBA00022729"/>
    </source>
</evidence>
<gene>
    <name evidence="10" type="ORF">WBS43_03060</name>
</gene>
<dbReference type="EMBL" id="JBBAGW010000001">
    <property type="protein sequence ID" value="MEI5927692.1"/>
    <property type="molecule type" value="Genomic_DNA"/>
</dbReference>
<evidence type="ECO:0000259" key="9">
    <source>
        <dbReference type="Pfam" id="PF17802"/>
    </source>
</evidence>
<dbReference type="PANTHER" id="PTHR34819">
    <property type="entry name" value="LARGE CYSTEINE-RICH PERIPLASMIC PROTEIN OMCB"/>
    <property type="match status" value="1"/>
</dbReference>
<keyword evidence="6" id="KW-1133">Transmembrane helix</keyword>
<dbReference type="InterPro" id="IPR047589">
    <property type="entry name" value="DUF11_rpt"/>
</dbReference>
<feature type="domain" description="SpaA-like prealbumin fold" evidence="9">
    <location>
        <begin position="988"/>
        <end position="1077"/>
    </location>
</feature>
<dbReference type="InterPro" id="IPR008966">
    <property type="entry name" value="Adhesion_dom_sf"/>
</dbReference>
<feature type="domain" description="Gram-positive cocci surface proteins LPxTG" evidence="7">
    <location>
        <begin position="1083"/>
        <end position="1114"/>
    </location>
</feature>
<evidence type="ECO:0000256" key="5">
    <source>
        <dbReference type="ARBA" id="ARBA00023088"/>
    </source>
</evidence>
<dbReference type="RefSeq" id="WP_336576916.1">
    <property type="nucleotide sequence ID" value="NZ_JBBAGV010000001.1"/>
</dbReference>
<evidence type="ECO:0000256" key="3">
    <source>
        <dbReference type="ARBA" id="ARBA00022525"/>
    </source>
</evidence>
<evidence type="ECO:0000259" key="7">
    <source>
        <dbReference type="Pfam" id="PF00746"/>
    </source>
</evidence>
<keyword evidence="3" id="KW-0964">Secreted</keyword>
<keyword evidence="6" id="KW-0472">Membrane</keyword>
<dbReference type="InterPro" id="IPR051172">
    <property type="entry name" value="Chlamydia_OmcB"/>
</dbReference>
<protein>
    <submittedName>
        <fullName evidence="10">Isopeptide-forming domain-containing fimbrial protein</fullName>
    </submittedName>
</protein>
<dbReference type="InterPro" id="IPR001434">
    <property type="entry name" value="OmcB-like_DUF11"/>
</dbReference>
<dbReference type="Proteomes" id="UP001365619">
    <property type="component" value="Unassembled WGS sequence"/>
</dbReference>
<dbReference type="Gene3D" id="2.60.40.740">
    <property type="match status" value="4"/>
</dbReference>
<dbReference type="InterPro" id="IPR013783">
    <property type="entry name" value="Ig-like_fold"/>
</dbReference>
<dbReference type="InterPro" id="IPR041033">
    <property type="entry name" value="SpaA_PFL_dom_1"/>
</dbReference>
<sequence length="1120" mass="124317">MTSLRNRIKENKNLLNAFVVVMSLFLLVSQLQFLSPIDTAQAAVTDAEGFDAPTYQSIHKGDMYSTGNVNLGIKATDAQKKTALYSDITYTYGTTPNGYTRELIDVDDDPTTTNSSKAYIPVPEDAEIEWAGLYWSSTRYELTQQQYLAPVKFTTPAGMSFPVTPSFTYYGSGLLYGFGIDGTYYSNYADVTELLQSSNSKGGSYTVANIPYPNTKLAYNSGYYSFAGWYMLVITKDKSKTRKAFTVYDGGLKRATGSGEKEFTVKNFIASKAGDLDPKVSVFAVQGDRYWAGDKLFVHTDNAWKEITDKLNPTGNIFNSTVSEYEEHMRDKYPGTFNPDYKNNLGIDADLIKLPAGYIKPEQKEVRLKAATSGDDYVLNTLAFAVNATAPELDIEKSVVNVKEKYESGEEIIYRLKVKNTEPNSSAIDTKIEDVLDHRLKFVPGSVKIISGPNAGDQTDQLMDDQVDYDEKTRKLTIRIGEGANASKGGIYTDKTPETIVEFKVKLRGRKTESEIPNTAIVRGIDELTASKVEDNASNKVVVKVKPNLEVKKGKLEAEKLAKNVNGETLKIGDKLEYTIKAKNSVNDSILKSVTVTDPLPEGVEYVPNTLRIDGKEQTDAEDDDSAHIKDGIIYANLGDLNGDEERAISFEVVVKPEMANKKIKNSAVVESISVPEQEKPEVEISVNPLYGQLDAKKEVTGGVDGKVHVDDELEYKITLQNKVKNGLIKDVRIADKLPSGLEYIADSMKMNGNSLTDAIDEDAGSYEDHTVKVNIGDVFDTEERIVTFKVKVTKEALKTKEIENIAVVDGKTPDGKDLPPEKPNVKTKVEAKDPKITKTVSDADETEVVKATLQSENEEFTWHVNYHFGNDVEYLERIVLQDDLEDILKVEQVRLVNANGEEIQVIPEIDEQSKKVKIELPKQDGSYEYVMNQSYTMHITSKLDMSMGVDSLETYTANGGIRNKAKLLFDQKDFISNEAIIIPPTFGKIEIEKVDGTDETLKLIGAVFQVINKDGDVVTELTTDKNGLAVSNPLLVGKYYLKEVQAPAGYMLMKEPLEVNVTGDVSTQKITIENSKNEWIIPETGGVGTIIFYVIGGILMFITSFFFFRKRKNSSLQTK</sequence>
<evidence type="ECO:0000256" key="2">
    <source>
        <dbReference type="ARBA" id="ARBA00022512"/>
    </source>
</evidence>
<dbReference type="InterPro" id="IPR026466">
    <property type="entry name" value="Fim_isopep_form_D2_dom"/>
</dbReference>
<organism evidence="10 11">
    <name type="scientific">Bacillus luti</name>
    <dbReference type="NCBI Taxonomy" id="2026191"/>
    <lineage>
        <taxon>Bacteria</taxon>
        <taxon>Bacillati</taxon>
        <taxon>Bacillota</taxon>
        <taxon>Bacilli</taxon>
        <taxon>Bacillales</taxon>
        <taxon>Bacillaceae</taxon>
        <taxon>Bacillus</taxon>
        <taxon>Bacillus cereus group</taxon>
    </lineage>
</organism>
<comment type="subcellular location">
    <subcellularLocation>
        <location evidence="1">Secreted</location>
        <location evidence="1">Cell wall</location>
        <topology evidence="1">Peptidoglycan-anchor</topology>
    </subcellularLocation>
</comment>
<dbReference type="Pfam" id="PF00746">
    <property type="entry name" value="Gram_pos_anchor"/>
    <property type="match status" value="1"/>
</dbReference>
<dbReference type="NCBIfam" id="TIGR01167">
    <property type="entry name" value="LPXTG_anchor"/>
    <property type="match status" value="1"/>
</dbReference>
<dbReference type="Gene3D" id="2.60.40.10">
    <property type="entry name" value="Immunoglobulins"/>
    <property type="match status" value="1"/>
</dbReference>
<evidence type="ECO:0000259" key="8">
    <source>
        <dbReference type="Pfam" id="PF01345"/>
    </source>
</evidence>
<name>A0ABU8HLC0_9BACI</name>
<dbReference type="PANTHER" id="PTHR34819:SF3">
    <property type="entry name" value="CELL SURFACE PROTEIN"/>
    <property type="match status" value="1"/>
</dbReference>
<feature type="domain" description="DUF11" evidence="8">
    <location>
        <begin position="561"/>
        <end position="673"/>
    </location>
</feature>
<feature type="domain" description="DUF11" evidence="8">
    <location>
        <begin position="706"/>
        <end position="816"/>
    </location>
</feature>
<evidence type="ECO:0000256" key="6">
    <source>
        <dbReference type="SAM" id="Phobius"/>
    </source>
</evidence>
<dbReference type="SUPFAM" id="SSF49401">
    <property type="entry name" value="Bacterial adhesins"/>
    <property type="match status" value="2"/>
</dbReference>
<evidence type="ECO:0000313" key="10">
    <source>
        <dbReference type="EMBL" id="MEI5927692.1"/>
    </source>
</evidence>